<keyword evidence="6" id="KW-0472">Membrane</keyword>
<dbReference type="OrthoDB" id="10254720at2759"/>
<reference evidence="12 13" key="1">
    <citation type="submission" date="2018-02" db="EMBL/GenBank/DDBJ databases">
        <title>The genomes of Aspergillus section Nigri reveals drivers in fungal speciation.</title>
        <authorList>
            <consortium name="DOE Joint Genome Institute"/>
            <person name="Vesth T.C."/>
            <person name="Nybo J."/>
            <person name="Theobald S."/>
            <person name="Brandl J."/>
            <person name="Frisvad J.C."/>
            <person name="Nielsen K.F."/>
            <person name="Lyhne E.K."/>
            <person name="Kogle M.E."/>
            <person name="Kuo A."/>
            <person name="Riley R."/>
            <person name="Clum A."/>
            <person name="Nolan M."/>
            <person name="Lipzen A."/>
            <person name="Salamov A."/>
            <person name="Henrissat B."/>
            <person name="Wiebenga A."/>
            <person name="De vries R.P."/>
            <person name="Grigoriev I.V."/>
            <person name="Mortensen U.H."/>
            <person name="Andersen M.R."/>
            <person name="Baker S.E."/>
        </authorList>
    </citation>
    <scope>NUCLEOTIDE SEQUENCE [LARGE SCALE GENOMIC DNA]</scope>
    <source>
        <strain evidence="12 13">CBS 101889</strain>
    </source>
</reference>
<evidence type="ECO:0000256" key="4">
    <source>
        <dbReference type="ARBA" id="ARBA00022554"/>
    </source>
</evidence>
<accession>A0A395I051</accession>
<keyword evidence="13" id="KW-1185">Reference proteome</keyword>
<dbReference type="AlphaFoldDB" id="A0A395I051"/>
<dbReference type="VEuPathDB" id="FungiDB:BO97DRAFT_404716"/>
<evidence type="ECO:0000313" key="13">
    <source>
        <dbReference type="Proteomes" id="UP000248961"/>
    </source>
</evidence>
<dbReference type="SMART" id="SM00312">
    <property type="entry name" value="PX"/>
    <property type="match status" value="1"/>
</dbReference>
<feature type="region of interest" description="Disordered" evidence="10">
    <location>
        <begin position="1"/>
        <end position="44"/>
    </location>
</feature>
<dbReference type="CDD" id="cd07280">
    <property type="entry name" value="PX_YPT35"/>
    <property type="match status" value="1"/>
</dbReference>
<evidence type="ECO:0000259" key="11">
    <source>
        <dbReference type="PROSITE" id="PS50195"/>
    </source>
</evidence>
<feature type="compositionally biased region" description="Polar residues" evidence="10">
    <location>
        <begin position="32"/>
        <end position="42"/>
    </location>
</feature>
<dbReference type="Gene3D" id="3.30.1520.10">
    <property type="entry name" value="Phox-like domain"/>
    <property type="match status" value="1"/>
</dbReference>
<evidence type="ECO:0000256" key="8">
    <source>
        <dbReference type="ARBA" id="ARBA00033774"/>
    </source>
</evidence>
<dbReference type="InterPro" id="IPR036871">
    <property type="entry name" value="PX_dom_sf"/>
</dbReference>
<protein>
    <recommendedName>
        <fullName evidence="8">Endosomal/vacuolar adapter protein YPT35</fullName>
    </recommendedName>
    <alternativeName>
        <fullName evidence="9">PX domain-containing protein YPT35</fullName>
    </alternativeName>
</protein>
<evidence type="ECO:0000256" key="7">
    <source>
        <dbReference type="ARBA" id="ARBA00033728"/>
    </source>
</evidence>
<dbReference type="EMBL" id="KZ824278">
    <property type="protein sequence ID" value="RAL13572.1"/>
    <property type="molecule type" value="Genomic_DNA"/>
</dbReference>
<name>A0A395I051_ASPHC</name>
<dbReference type="GO" id="GO:0010008">
    <property type="term" value="C:endosome membrane"/>
    <property type="evidence" value="ECO:0007669"/>
    <property type="project" value="UniProtKB-SubCell"/>
</dbReference>
<evidence type="ECO:0000256" key="3">
    <source>
        <dbReference type="ARBA" id="ARBA00007426"/>
    </source>
</evidence>
<dbReference type="Proteomes" id="UP000248961">
    <property type="component" value="Unassembled WGS sequence"/>
</dbReference>
<dbReference type="GO" id="GO:0032266">
    <property type="term" value="F:phosphatidylinositol-3-phosphate binding"/>
    <property type="evidence" value="ECO:0007669"/>
    <property type="project" value="InterPro"/>
</dbReference>
<evidence type="ECO:0000256" key="5">
    <source>
        <dbReference type="ARBA" id="ARBA00022753"/>
    </source>
</evidence>
<dbReference type="SUPFAM" id="SSF64268">
    <property type="entry name" value="PX domain"/>
    <property type="match status" value="1"/>
</dbReference>
<dbReference type="GO" id="GO:0005774">
    <property type="term" value="C:vacuolar membrane"/>
    <property type="evidence" value="ECO:0007669"/>
    <property type="project" value="UniProtKB-SubCell"/>
</dbReference>
<gene>
    <name evidence="12" type="ORF">BO97DRAFT_404716</name>
</gene>
<evidence type="ECO:0000313" key="12">
    <source>
        <dbReference type="EMBL" id="RAL13572.1"/>
    </source>
</evidence>
<feature type="domain" description="PX" evidence="11">
    <location>
        <begin position="115"/>
        <end position="228"/>
    </location>
</feature>
<feature type="compositionally biased region" description="Low complexity" evidence="10">
    <location>
        <begin position="18"/>
        <end position="31"/>
    </location>
</feature>
<keyword evidence="5" id="KW-0967">Endosome</keyword>
<dbReference type="PANTHER" id="PTHR10555">
    <property type="entry name" value="SORTING NEXIN"/>
    <property type="match status" value="1"/>
</dbReference>
<keyword evidence="4" id="KW-0926">Vacuole</keyword>
<dbReference type="PROSITE" id="PS50195">
    <property type="entry name" value="PX"/>
    <property type="match status" value="1"/>
</dbReference>
<dbReference type="Pfam" id="PF00787">
    <property type="entry name" value="PX"/>
    <property type="match status" value="1"/>
</dbReference>
<evidence type="ECO:0000256" key="9">
    <source>
        <dbReference type="ARBA" id="ARBA00033785"/>
    </source>
</evidence>
<dbReference type="InterPro" id="IPR001683">
    <property type="entry name" value="PX_dom"/>
</dbReference>
<dbReference type="PANTHER" id="PTHR10555:SF170">
    <property type="entry name" value="FI18122P1"/>
    <property type="match status" value="1"/>
</dbReference>
<evidence type="ECO:0000256" key="2">
    <source>
        <dbReference type="ARBA" id="ARBA00004177"/>
    </source>
</evidence>
<organism evidence="12 13">
    <name type="scientific">Aspergillus homomorphus (strain CBS 101889)</name>
    <dbReference type="NCBI Taxonomy" id="1450537"/>
    <lineage>
        <taxon>Eukaryota</taxon>
        <taxon>Fungi</taxon>
        <taxon>Dikarya</taxon>
        <taxon>Ascomycota</taxon>
        <taxon>Pezizomycotina</taxon>
        <taxon>Eurotiomycetes</taxon>
        <taxon>Eurotiomycetidae</taxon>
        <taxon>Eurotiales</taxon>
        <taxon>Aspergillaceae</taxon>
        <taxon>Aspergillus</taxon>
        <taxon>Aspergillus subgen. Circumdati</taxon>
    </lineage>
</organism>
<sequence>MEPANEVTGLVPSPHPHPASSSEPSATSSSTGDNTLITNSTPPIVPINGDSAIISHAQAASDKERPISGIVPPYWTHHRTASRISQTSLDQGPAITLEDHTEDPECETSRGLWAKSVSVEDYVVVQGKTGIGSYVVWNCRVQTLDGGPITVRLRYSEFDDLRQRLIMSFPHAKNALPPLPPKSVIFKFRPKFLESRRVGLEYFLNCVLLNPEFSSSPIVKEFLFGRAC</sequence>
<proteinExistence type="inferred from homology"/>
<evidence type="ECO:0000256" key="10">
    <source>
        <dbReference type="SAM" id="MobiDB-lite"/>
    </source>
</evidence>
<comment type="similarity">
    <text evidence="3">Belongs to the YPT35 family.</text>
</comment>
<dbReference type="RefSeq" id="XP_025552726.1">
    <property type="nucleotide sequence ID" value="XM_025695018.1"/>
</dbReference>
<dbReference type="GeneID" id="37199307"/>
<evidence type="ECO:0000256" key="1">
    <source>
        <dbReference type="ARBA" id="ARBA00004148"/>
    </source>
</evidence>
<comment type="function">
    <text evidence="7">Recruits the lipid transfer protein VPS13 to endosomal and vacuolar membranes.</text>
</comment>
<comment type="subcellular location">
    <subcellularLocation>
        <location evidence="2">Endosome</location>
    </subcellularLocation>
    <subcellularLocation>
        <location evidence="1">Vacuole membrane</location>
        <topology evidence="1">Peripheral membrane protein</topology>
    </subcellularLocation>
</comment>
<dbReference type="InterPro" id="IPR037917">
    <property type="entry name" value="Ypt35_PX"/>
</dbReference>
<dbReference type="STRING" id="1450537.A0A395I051"/>
<evidence type="ECO:0000256" key="6">
    <source>
        <dbReference type="ARBA" id="ARBA00023136"/>
    </source>
</evidence>